<dbReference type="Proteomes" id="UP000182077">
    <property type="component" value="Unassembled WGS sequence"/>
</dbReference>
<keyword evidence="1" id="KW-0472">Membrane</keyword>
<dbReference type="PANTHER" id="PTHR38446:SF1">
    <property type="entry name" value="BLL0914 PROTEIN"/>
    <property type="match status" value="1"/>
</dbReference>
<reference evidence="2 3" key="1">
    <citation type="submission" date="2014-12" db="EMBL/GenBank/DDBJ databases">
        <title>Draft genome sequences of 29 type strains of Enterococci.</title>
        <authorList>
            <person name="Zhong Z."/>
            <person name="Sun Z."/>
            <person name="Liu W."/>
            <person name="Zhang W."/>
            <person name="Zhang H."/>
        </authorList>
    </citation>
    <scope>NUCLEOTIDE SEQUENCE [LARGE SCALE GENOMIC DNA]</scope>
    <source>
        <strain evidence="2 3">DSM 17122</strain>
    </source>
</reference>
<organism evidence="2 3">
    <name type="scientific">Enterococcus hermanniensis</name>
    <dbReference type="NCBI Taxonomy" id="249189"/>
    <lineage>
        <taxon>Bacteria</taxon>
        <taxon>Bacillati</taxon>
        <taxon>Bacillota</taxon>
        <taxon>Bacilli</taxon>
        <taxon>Lactobacillales</taxon>
        <taxon>Enterococcaceae</taxon>
        <taxon>Enterococcus</taxon>
    </lineage>
</organism>
<feature type="transmembrane region" description="Helical" evidence="1">
    <location>
        <begin position="55"/>
        <end position="72"/>
    </location>
</feature>
<evidence type="ECO:0008006" key="4">
    <source>
        <dbReference type="Google" id="ProtNLM"/>
    </source>
</evidence>
<feature type="transmembrane region" description="Helical" evidence="1">
    <location>
        <begin position="103"/>
        <end position="122"/>
    </location>
</feature>
<feature type="transmembrane region" description="Helical" evidence="1">
    <location>
        <begin position="6"/>
        <end position="26"/>
    </location>
</feature>
<dbReference type="STRING" id="249189.RV04_GL002282"/>
<keyword evidence="1" id="KW-0812">Transmembrane</keyword>
<keyword evidence="3" id="KW-1185">Reference proteome</keyword>
<protein>
    <recommendedName>
        <fullName evidence="4">Integral membrane protein</fullName>
    </recommendedName>
</protein>
<name>A0A1L8TMB4_9ENTE</name>
<accession>A0A1L8TMB4</accession>
<dbReference type="RefSeq" id="WP_071858139.1">
    <property type="nucleotide sequence ID" value="NZ_JBHSHK010000008.1"/>
</dbReference>
<dbReference type="PANTHER" id="PTHR38446">
    <property type="entry name" value="BLL0914 PROTEIN"/>
    <property type="match status" value="1"/>
</dbReference>
<dbReference type="Pfam" id="PF06993">
    <property type="entry name" value="DUF1304"/>
    <property type="match status" value="1"/>
</dbReference>
<dbReference type="AlphaFoldDB" id="A0A1L8TMB4"/>
<keyword evidence="1" id="KW-1133">Transmembrane helix</keyword>
<gene>
    <name evidence="2" type="ORF">RV04_GL002282</name>
</gene>
<evidence type="ECO:0000313" key="3">
    <source>
        <dbReference type="Proteomes" id="UP000182077"/>
    </source>
</evidence>
<dbReference type="OrthoDB" id="9803832at2"/>
<evidence type="ECO:0000313" key="2">
    <source>
        <dbReference type="EMBL" id="OJG45234.1"/>
    </source>
</evidence>
<comment type="caution">
    <text evidence="2">The sequence shown here is derived from an EMBL/GenBank/DDBJ whole genome shotgun (WGS) entry which is preliminary data.</text>
</comment>
<feature type="transmembrane region" description="Helical" evidence="1">
    <location>
        <begin position="78"/>
        <end position="96"/>
    </location>
</feature>
<dbReference type="InterPro" id="IPR009732">
    <property type="entry name" value="DUF1304"/>
</dbReference>
<sequence>MGSIILVLSTIIGILHLIIMGLEMFASNEKQAQTFRMPLEFVKLPNAQIALKNMGIYNGSLGLVMLVSVFLFQGTTRLSVLLLLNLFVVIVGCYGGKTVTKSIYLIQALPALITLLLILMQLI</sequence>
<proteinExistence type="predicted"/>
<dbReference type="EMBL" id="JXKQ01000007">
    <property type="protein sequence ID" value="OJG45234.1"/>
    <property type="molecule type" value="Genomic_DNA"/>
</dbReference>
<evidence type="ECO:0000256" key="1">
    <source>
        <dbReference type="SAM" id="Phobius"/>
    </source>
</evidence>